<evidence type="ECO:0000313" key="2">
    <source>
        <dbReference type="Proteomes" id="UP000183794"/>
    </source>
</evidence>
<protein>
    <submittedName>
        <fullName evidence="1">Uncharacterized protein</fullName>
    </submittedName>
</protein>
<dbReference type="KEGG" id="mvs:MVIS_2961"/>
<evidence type="ECO:0000313" key="1">
    <source>
        <dbReference type="EMBL" id="SGZ08264.1"/>
    </source>
</evidence>
<proteinExistence type="predicted"/>
<dbReference type="HOGENOM" id="CLU_044829_0_0_6"/>
<accession>A0A090IKN9</accession>
<dbReference type="EMBL" id="FPLD01000091">
    <property type="protein sequence ID" value="SGZ08264.1"/>
    <property type="molecule type" value="Genomic_DNA"/>
</dbReference>
<dbReference type="PATRIC" id="fig|80854.5.peg.3139"/>
<dbReference type="Proteomes" id="UP000183794">
    <property type="component" value="Unassembled WGS sequence"/>
</dbReference>
<dbReference type="STRING" id="80854.MVIS_2961"/>
<sequence>MLVTKFIKMSVTAALLLTFNAFATEFEISGVVGIEERYFFESGEYADQFEYSQASLFVEPEFYWGWNNGDDSLTFKPFYRLDSEDEERTHGDIRELSYVHASDSWELRVGIRKEFWGVAEFQHLVDVINQTDAVENFDGEDKLGQPMVNLSLVQDWGIVDLYVLFGFRERTFAGENGRLRGPFVVDNNDVSYESSAEKKHVDFAVRWTQTFGDFDVGSYWFRGTNREPVLTPSNLVSDLVLKQYYNQMDQFGLDVQATIGDWLWKFESIYRDTTEMNFWAAQTGFEYTYIGIFDSFIDFGLLTEYSWDERGEGDIGSMGAAFQNDLFIGGRFAFNDMQSSEILMGVGTDLEHSALTYLIEANRRFGNSFTTSLDLRILQSSDPSESLFSLKNDDHVQLSVEWYF</sequence>
<name>A0A090IKN9_9GAMM</name>
<gene>
    <name evidence="1" type="ORF">NVI5450_3301</name>
</gene>
<reference evidence="1 2" key="1">
    <citation type="submission" date="2016-11" db="EMBL/GenBank/DDBJ databases">
        <authorList>
            <person name="Jaros S."/>
            <person name="Januszkiewicz K."/>
            <person name="Wedrychowicz H."/>
        </authorList>
    </citation>
    <scope>NUCLEOTIDE SEQUENCE [LARGE SCALE GENOMIC DNA]</scope>
    <source>
        <strain evidence="1">NVI 5450</strain>
    </source>
</reference>
<dbReference type="RefSeq" id="WP_045111037.1">
    <property type="nucleotide sequence ID" value="NZ_CAWRBC010000036.1"/>
</dbReference>
<organism evidence="1 2">
    <name type="scientific">Moritella viscosa</name>
    <dbReference type="NCBI Taxonomy" id="80854"/>
    <lineage>
        <taxon>Bacteria</taxon>
        <taxon>Pseudomonadati</taxon>
        <taxon>Pseudomonadota</taxon>
        <taxon>Gammaproteobacteria</taxon>
        <taxon>Alteromonadales</taxon>
        <taxon>Moritellaceae</taxon>
        <taxon>Moritella</taxon>
    </lineage>
</organism>
<dbReference type="AlphaFoldDB" id="A0A090IKN9"/>